<comment type="caution">
    <text evidence="1">The sequence shown here is derived from an EMBL/GenBank/DDBJ whole genome shotgun (WGS) entry which is preliminary data.</text>
</comment>
<keyword evidence="2" id="KW-1185">Reference proteome</keyword>
<accession>A0A2T0XSG4</accession>
<organism evidence="1 2">
    <name type="scientific">Marinilabilia salmonicolor</name>
    <dbReference type="NCBI Taxonomy" id="989"/>
    <lineage>
        <taxon>Bacteria</taxon>
        <taxon>Pseudomonadati</taxon>
        <taxon>Bacteroidota</taxon>
        <taxon>Bacteroidia</taxon>
        <taxon>Marinilabiliales</taxon>
        <taxon>Marinilabiliaceae</taxon>
        <taxon>Marinilabilia</taxon>
    </lineage>
</organism>
<dbReference type="Proteomes" id="UP000252733">
    <property type="component" value="Unassembled WGS sequence"/>
</dbReference>
<evidence type="ECO:0000313" key="2">
    <source>
        <dbReference type="Proteomes" id="UP000252733"/>
    </source>
</evidence>
<dbReference type="EMBL" id="QPIZ01000016">
    <property type="protein sequence ID" value="RCW32050.1"/>
    <property type="molecule type" value="Genomic_DNA"/>
</dbReference>
<protein>
    <submittedName>
        <fullName evidence="1">Uncharacterized protein</fullName>
    </submittedName>
</protein>
<gene>
    <name evidence="1" type="ORF">DFO77_116117</name>
</gene>
<reference evidence="1 2" key="1">
    <citation type="submission" date="2018-07" db="EMBL/GenBank/DDBJ databases">
        <title>Freshwater and sediment microbial communities from various areas in North America, analyzing microbe dynamics in response to fracking.</title>
        <authorList>
            <person name="Lamendella R."/>
        </authorList>
    </citation>
    <scope>NUCLEOTIDE SEQUENCE [LARGE SCALE GENOMIC DNA]</scope>
    <source>
        <strain evidence="1 2">160A</strain>
    </source>
</reference>
<sequence>MLLLYRFPAIAEHQLFRIVFFSVPYFLFPRFTPLFFRRFSPLFGLSVRSFRGVQSVDIFDISQNPAGFIESLKPL</sequence>
<name>A0A2T0XSG4_9BACT</name>
<dbReference type="AlphaFoldDB" id="A0A2T0XSG4"/>
<proteinExistence type="predicted"/>
<evidence type="ECO:0000313" key="1">
    <source>
        <dbReference type="EMBL" id="RCW32050.1"/>
    </source>
</evidence>